<name>A0A0F5HNW7_BACTR</name>
<evidence type="ECO:0000313" key="1">
    <source>
        <dbReference type="EMBL" id="KKB35059.1"/>
    </source>
</evidence>
<sequence length="55" mass="6571">MNLINNHLDPLHETEQKVEEAYEFFYNQAQKIQSIKGFSYSLINGFYIQILYLLT</sequence>
<dbReference type="AlphaFoldDB" id="A0A0F5HNW7"/>
<organism evidence="1 2">
    <name type="scientific">Bacillus thermotolerans</name>
    <name type="common">Quasibacillus thermotolerans</name>
    <dbReference type="NCBI Taxonomy" id="1221996"/>
    <lineage>
        <taxon>Bacteria</taxon>
        <taxon>Bacillati</taxon>
        <taxon>Bacillota</taxon>
        <taxon>Bacilli</taxon>
        <taxon>Bacillales</taxon>
        <taxon>Bacillaceae</taxon>
        <taxon>Bacillus</taxon>
    </lineage>
</organism>
<keyword evidence="2" id="KW-1185">Reference proteome</keyword>
<dbReference type="STRING" id="1221996.QY95_03630"/>
<dbReference type="RefSeq" id="WP_157761912.1">
    <property type="nucleotide sequence ID" value="NZ_JWIR02000076.1"/>
</dbReference>
<dbReference type="Proteomes" id="UP000031563">
    <property type="component" value="Unassembled WGS sequence"/>
</dbReference>
<gene>
    <name evidence="1" type="ORF">QY95_03630</name>
</gene>
<proteinExistence type="predicted"/>
<accession>A0A0F5HMR2</accession>
<dbReference type="EMBL" id="JWIR02000076">
    <property type="protein sequence ID" value="KKB35059.1"/>
    <property type="molecule type" value="Genomic_DNA"/>
</dbReference>
<protein>
    <submittedName>
        <fullName evidence="1">Uncharacterized protein</fullName>
    </submittedName>
</protein>
<reference evidence="1" key="1">
    <citation type="submission" date="2015-02" db="EMBL/GenBank/DDBJ databases">
        <title>Genome Assembly of Bacillaceae bacterium MTCC 8252.</title>
        <authorList>
            <person name="Verma A."/>
            <person name="Khatri I."/>
            <person name="Mual P."/>
            <person name="Subramanian S."/>
            <person name="Krishnamurthi S."/>
        </authorList>
    </citation>
    <scope>NUCLEOTIDE SEQUENCE [LARGE SCALE GENOMIC DNA]</scope>
    <source>
        <strain evidence="1">MTCC 8252</strain>
    </source>
</reference>
<comment type="caution">
    <text evidence="1">The sequence shown here is derived from an EMBL/GenBank/DDBJ whole genome shotgun (WGS) entry which is preliminary data.</text>
</comment>
<evidence type="ECO:0000313" key="2">
    <source>
        <dbReference type="Proteomes" id="UP000031563"/>
    </source>
</evidence>
<accession>A0A0F5HNW7</accession>